<dbReference type="SUPFAM" id="SSF51735">
    <property type="entry name" value="NAD(P)-binding Rossmann-fold domains"/>
    <property type="match status" value="1"/>
</dbReference>
<reference evidence="1 2" key="1">
    <citation type="submission" date="2018-08" db="EMBL/GenBank/DDBJ databases">
        <title>Recombination of ecologically and evolutionarily significant loci maintains genetic cohesion in the Pseudomonas syringae species complex.</title>
        <authorList>
            <person name="Dillon M."/>
            <person name="Thakur S."/>
            <person name="Almeida R.N.D."/>
            <person name="Weir B.S."/>
            <person name="Guttman D.S."/>
        </authorList>
    </citation>
    <scope>NUCLEOTIDE SEQUENCE [LARGE SCALE GENOMIC DNA]</scope>
    <source>
        <strain evidence="1 2">ICMP 867</strain>
    </source>
</reference>
<dbReference type="AlphaFoldDB" id="A0A0P9QRL5"/>
<dbReference type="PIRSF" id="PIRSF001439">
    <property type="entry name" value="CryM"/>
    <property type="match status" value="1"/>
</dbReference>
<dbReference type="Proteomes" id="UP000280599">
    <property type="component" value="Unassembled WGS sequence"/>
</dbReference>
<dbReference type="InterPro" id="IPR003462">
    <property type="entry name" value="ODC_Mu_crystall"/>
</dbReference>
<dbReference type="Pfam" id="PF02423">
    <property type="entry name" value="OCD_Mu_crystall"/>
    <property type="match status" value="1"/>
</dbReference>
<dbReference type="PANTHER" id="PTHR13812:SF19">
    <property type="entry name" value="KETIMINE REDUCTASE MU-CRYSTALLIN"/>
    <property type="match status" value="1"/>
</dbReference>
<organism evidence="1 2">
    <name type="scientific">Pseudomonas savastanoi pv. glycinea</name>
    <name type="common">Pseudomonas syringae pv. glycinea</name>
    <dbReference type="NCBI Taxonomy" id="318"/>
    <lineage>
        <taxon>Bacteria</taxon>
        <taxon>Pseudomonadati</taxon>
        <taxon>Pseudomonadota</taxon>
        <taxon>Gammaproteobacteria</taxon>
        <taxon>Pseudomonadales</taxon>
        <taxon>Pseudomonadaceae</taxon>
        <taxon>Pseudomonas</taxon>
    </lineage>
</organism>
<name>A0A0P9QRL5_PSESG</name>
<dbReference type="PANTHER" id="PTHR13812">
    <property type="entry name" value="KETIMINE REDUCTASE MU-CRYSTALLIN"/>
    <property type="match status" value="1"/>
</dbReference>
<dbReference type="GO" id="GO:0005737">
    <property type="term" value="C:cytoplasm"/>
    <property type="evidence" value="ECO:0007669"/>
    <property type="project" value="TreeGrafter"/>
</dbReference>
<protein>
    <submittedName>
        <fullName evidence="1">Uncharacterized protein</fullName>
    </submittedName>
</protein>
<proteinExistence type="predicted"/>
<dbReference type="Gene3D" id="3.40.50.720">
    <property type="entry name" value="NAD(P)-binding Rossmann-like Domain"/>
    <property type="match status" value="1"/>
</dbReference>
<dbReference type="RefSeq" id="WP_004658849.1">
    <property type="nucleotide sequence ID" value="NZ_LGLL01000126.1"/>
</dbReference>
<evidence type="ECO:0000313" key="2">
    <source>
        <dbReference type="Proteomes" id="UP000280599"/>
    </source>
</evidence>
<gene>
    <name evidence="1" type="ORF">ALQ41_200235</name>
</gene>
<sequence>MKNEQPPQFAFISHQSIKSSAKLNQLIQFIGQELQTGGRNSAIVPGRSMTYSDAGASAYFTMPALSERLGLYLSKVATFKQRDKADARPTINSIVVTYNSHSGLPAAFIDGAALTDLKCAALSAWITDLCAKPNVTKMALLGSGVQAIQQILGVTAVRKIKRLAIWSRQEKNAQALIEKCCGLIDPSIEIELANSVEDAITDAQVISTATSSLVPLGLFEHLEPGVHINCMGAHTPYSRELPLTLLEKSTLIVEDRKTAIDEAGEVHMHALQPEELLNEDDLFNKRTIFSSTGYAFYDLLTAAYIISQTT</sequence>
<accession>A0A0P9QRL5</accession>
<dbReference type="Gene3D" id="3.30.1780.10">
    <property type="entry name" value="ornithine cyclodeaminase, domain 1"/>
    <property type="match status" value="1"/>
</dbReference>
<dbReference type="EMBL" id="RBPT01000447">
    <property type="protein sequence ID" value="RMO38062.1"/>
    <property type="molecule type" value="Genomic_DNA"/>
</dbReference>
<evidence type="ECO:0000313" key="1">
    <source>
        <dbReference type="EMBL" id="RMO38062.1"/>
    </source>
</evidence>
<dbReference type="InterPro" id="IPR023401">
    <property type="entry name" value="ODC_N"/>
</dbReference>
<comment type="caution">
    <text evidence="1">The sequence shown here is derived from an EMBL/GenBank/DDBJ whole genome shotgun (WGS) entry which is preliminary data.</text>
</comment>
<dbReference type="InterPro" id="IPR036291">
    <property type="entry name" value="NAD(P)-bd_dom_sf"/>
</dbReference>